<comment type="similarity">
    <text evidence="1">Belongs to the GTP cyclohydrolase I type 2/NIF3 family.</text>
</comment>
<keyword evidence="4" id="KW-1133">Transmembrane helix</keyword>
<dbReference type="AlphaFoldDB" id="A0A5B7J4R9"/>
<dbReference type="EMBL" id="VSRR010081862">
    <property type="protein sequence ID" value="MPC89689.1"/>
    <property type="molecule type" value="Genomic_DNA"/>
</dbReference>
<comment type="caution">
    <text evidence="5">The sequence shown here is derived from an EMBL/GenBank/DDBJ whole genome shotgun (WGS) entry which is preliminary data.</text>
</comment>
<proteinExistence type="inferred from homology"/>
<name>A0A5B7J4R9_PORTR</name>
<dbReference type="PANTHER" id="PTHR13799">
    <property type="entry name" value="NGG1 INTERACTING FACTOR 3"/>
    <property type="match status" value="1"/>
</dbReference>
<sequence>MIDVCAVLCHHAQDRIVACCLEKGIAVYSPHTAYDTLKGGVNDWLLKAFGELRDIGYLLLLISLHTLTVFVHLTFEDL</sequence>
<keyword evidence="3" id="KW-0479">Metal-binding</keyword>
<evidence type="ECO:0000256" key="4">
    <source>
        <dbReference type="SAM" id="Phobius"/>
    </source>
</evidence>
<evidence type="ECO:0000256" key="3">
    <source>
        <dbReference type="PIRSR" id="PIRSR602678-1"/>
    </source>
</evidence>
<accession>A0A5B7J4R9</accession>
<organism evidence="5 6">
    <name type="scientific">Portunus trituberculatus</name>
    <name type="common">Swimming crab</name>
    <name type="synonym">Neptunus trituberculatus</name>
    <dbReference type="NCBI Taxonomy" id="210409"/>
    <lineage>
        <taxon>Eukaryota</taxon>
        <taxon>Metazoa</taxon>
        <taxon>Ecdysozoa</taxon>
        <taxon>Arthropoda</taxon>
        <taxon>Crustacea</taxon>
        <taxon>Multicrustacea</taxon>
        <taxon>Malacostraca</taxon>
        <taxon>Eumalacostraca</taxon>
        <taxon>Eucarida</taxon>
        <taxon>Decapoda</taxon>
        <taxon>Pleocyemata</taxon>
        <taxon>Brachyura</taxon>
        <taxon>Eubrachyura</taxon>
        <taxon>Portunoidea</taxon>
        <taxon>Portunidae</taxon>
        <taxon>Portuninae</taxon>
        <taxon>Portunus</taxon>
    </lineage>
</organism>
<evidence type="ECO:0000313" key="5">
    <source>
        <dbReference type="EMBL" id="MPC89689.1"/>
    </source>
</evidence>
<dbReference type="Proteomes" id="UP000324222">
    <property type="component" value="Unassembled WGS sequence"/>
</dbReference>
<feature type="transmembrane region" description="Helical" evidence="4">
    <location>
        <begin position="55"/>
        <end position="75"/>
    </location>
</feature>
<evidence type="ECO:0000256" key="2">
    <source>
        <dbReference type="ARBA" id="ARBA00019069"/>
    </source>
</evidence>
<evidence type="ECO:0000313" key="6">
    <source>
        <dbReference type="Proteomes" id="UP000324222"/>
    </source>
</evidence>
<feature type="binding site" evidence="3">
    <location>
        <position position="35"/>
    </location>
    <ligand>
        <name>a divalent metal cation</name>
        <dbReference type="ChEBI" id="CHEBI:60240"/>
        <label>1</label>
    </ligand>
</feature>
<keyword evidence="4" id="KW-0472">Membrane</keyword>
<dbReference type="InterPro" id="IPR036069">
    <property type="entry name" value="DUF34/NIF3_sf"/>
</dbReference>
<dbReference type="OrthoDB" id="284782at2759"/>
<gene>
    <name evidence="5" type="ORF">E2C01_084645</name>
</gene>
<protein>
    <recommendedName>
        <fullName evidence="2">NIF3-like protein 1</fullName>
    </recommendedName>
</protein>
<reference evidence="5 6" key="1">
    <citation type="submission" date="2019-05" db="EMBL/GenBank/DDBJ databases">
        <title>Another draft genome of Portunus trituberculatus and its Hox gene families provides insights of decapod evolution.</title>
        <authorList>
            <person name="Jeong J.-H."/>
            <person name="Song I."/>
            <person name="Kim S."/>
            <person name="Choi T."/>
            <person name="Kim D."/>
            <person name="Ryu S."/>
            <person name="Kim W."/>
        </authorList>
    </citation>
    <scope>NUCLEOTIDE SEQUENCE [LARGE SCALE GENOMIC DNA]</scope>
    <source>
        <tissue evidence="5">Muscle</tissue>
    </source>
</reference>
<dbReference type="GO" id="GO:0046872">
    <property type="term" value="F:metal ion binding"/>
    <property type="evidence" value="ECO:0007669"/>
    <property type="project" value="UniProtKB-KW"/>
</dbReference>
<dbReference type="PANTHER" id="PTHR13799:SF13">
    <property type="entry name" value="NIF3-LIKE PROTEIN 1"/>
    <property type="match status" value="1"/>
</dbReference>
<dbReference type="GO" id="GO:0005739">
    <property type="term" value="C:mitochondrion"/>
    <property type="evidence" value="ECO:0007669"/>
    <property type="project" value="TreeGrafter"/>
</dbReference>
<dbReference type="Gene3D" id="3.40.1390.30">
    <property type="entry name" value="NIF3 (NGG1p interacting factor 3)-like"/>
    <property type="match status" value="1"/>
</dbReference>
<keyword evidence="4" id="KW-0812">Transmembrane</keyword>
<dbReference type="Pfam" id="PF01784">
    <property type="entry name" value="DUF34_NIF3"/>
    <property type="match status" value="1"/>
</dbReference>
<keyword evidence="6" id="KW-1185">Reference proteome</keyword>
<evidence type="ECO:0000256" key="1">
    <source>
        <dbReference type="ARBA" id="ARBA00006964"/>
    </source>
</evidence>
<dbReference type="SUPFAM" id="SSF102705">
    <property type="entry name" value="NIF3 (NGG1p interacting factor 3)-like"/>
    <property type="match status" value="1"/>
</dbReference>
<dbReference type="InterPro" id="IPR002678">
    <property type="entry name" value="DUF34/NIF3"/>
</dbReference>